<dbReference type="RefSeq" id="WP_092362822.1">
    <property type="nucleotide sequence ID" value="NZ_DAINWJ010000130.1"/>
</dbReference>
<dbReference type="InterPro" id="IPR050659">
    <property type="entry name" value="Peptidase_M24B"/>
</dbReference>
<dbReference type="InterPro" id="IPR001131">
    <property type="entry name" value="Peptidase_M24B_aminopep-P_CS"/>
</dbReference>
<dbReference type="GO" id="GO:0016787">
    <property type="term" value="F:hydrolase activity"/>
    <property type="evidence" value="ECO:0007669"/>
    <property type="project" value="UniProtKB-KW"/>
</dbReference>
<evidence type="ECO:0000256" key="3">
    <source>
        <dbReference type="RuleBase" id="RU000590"/>
    </source>
</evidence>
<protein>
    <submittedName>
        <fullName evidence="6">Xaa-Pro dipeptidase</fullName>
    </submittedName>
</protein>
<evidence type="ECO:0000313" key="7">
    <source>
        <dbReference type="Proteomes" id="UP000198508"/>
    </source>
</evidence>
<dbReference type="GO" id="GO:0046872">
    <property type="term" value="F:metal ion binding"/>
    <property type="evidence" value="ECO:0007669"/>
    <property type="project" value="UniProtKB-KW"/>
</dbReference>
<dbReference type="InterPro" id="IPR029149">
    <property type="entry name" value="Creatin/AminoP/Spt16_N"/>
</dbReference>
<dbReference type="Proteomes" id="UP000198508">
    <property type="component" value="Unassembled WGS sequence"/>
</dbReference>
<feature type="domain" description="Peptidase M24" evidence="4">
    <location>
        <begin position="139"/>
        <end position="341"/>
    </location>
</feature>
<dbReference type="PANTHER" id="PTHR46112">
    <property type="entry name" value="AMINOPEPTIDASE"/>
    <property type="match status" value="1"/>
</dbReference>
<dbReference type="SUPFAM" id="SSF55920">
    <property type="entry name" value="Creatinase/aminopeptidase"/>
    <property type="match status" value="1"/>
</dbReference>
<name>A0A1I0FA45_9FIRM</name>
<dbReference type="InterPro" id="IPR000587">
    <property type="entry name" value="Creatinase_N"/>
</dbReference>
<evidence type="ECO:0000256" key="2">
    <source>
        <dbReference type="ARBA" id="ARBA00022801"/>
    </source>
</evidence>
<dbReference type="Pfam" id="PF00557">
    <property type="entry name" value="Peptidase_M24"/>
    <property type="match status" value="1"/>
</dbReference>
<dbReference type="STRING" id="460384.SAMN05216313_10873"/>
<dbReference type="SUPFAM" id="SSF53092">
    <property type="entry name" value="Creatinase/prolidase N-terminal domain"/>
    <property type="match status" value="1"/>
</dbReference>
<dbReference type="CDD" id="cd01092">
    <property type="entry name" value="APP-like"/>
    <property type="match status" value="1"/>
</dbReference>
<dbReference type="PROSITE" id="PS00491">
    <property type="entry name" value="PROLINE_PEPTIDASE"/>
    <property type="match status" value="1"/>
</dbReference>
<keyword evidence="7" id="KW-1185">Reference proteome</keyword>
<sequence>MNDRRVDRVLARLQEQGVSQMILTDPSSIFYLTGKMITPGSRLLALYISGEGKHRLFVNRLFPMDEDLGVEVCWFSDTDDICRMMADCTDHGLALGVDRKMTAEHLLALQGLGAGSSYVNGSGCVNQVRGQKDEEEQRKMIEVSAINDRAMEQFKNLVKAGVTEEALARQVELIYKSLGADGNSFQPHIAFGANAADPHHRPDGTVLKEGDCVLFDVGCRKDYYCADMTRTFFYKYADDEARKVYDTVLRANLAGEAAIHPGARFCDIDRAARGLIEQAGYGPYFIHRLGHSIGIDVHEPGDANTANTDPVLPGNVFSCEPGVYLAGRVGVRIEDLCMVTEDGVQILNHYPKELQVID</sequence>
<evidence type="ECO:0000313" key="6">
    <source>
        <dbReference type="EMBL" id="SET54899.1"/>
    </source>
</evidence>
<dbReference type="Gene3D" id="3.40.350.10">
    <property type="entry name" value="Creatinase/prolidase N-terminal domain"/>
    <property type="match status" value="1"/>
</dbReference>
<evidence type="ECO:0000259" key="4">
    <source>
        <dbReference type="Pfam" id="PF00557"/>
    </source>
</evidence>
<dbReference type="InterPro" id="IPR036005">
    <property type="entry name" value="Creatinase/aminopeptidase-like"/>
</dbReference>
<reference evidence="7" key="1">
    <citation type="submission" date="2016-10" db="EMBL/GenBank/DDBJ databases">
        <authorList>
            <person name="Varghese N."/>
            <person name="Submissions S."/>
        </authorList>
    </citation>
    <scope>NUCLEOTIDE SEQUENCE [LARGE SCALE GENOMIC DNA]</scope>
    <source>
        <strain evidence="7">NLAE-zl-G277</strain>
    </source>
</reference>
<accession>A0A1I0FA45</accession>
<feature type="domain" description="Creatinase N-terminal" evidence="5">
    <location>
        <begin position="5"/>
        <end position="129"/>
    </location>
</feature>
<dbReference type="EMBL" id="FOIM01000008">
    <property type="protein sequence ID" value="SET54899.1"/>
    <property type="molecule type" value="Genomic_DNA"/>
</dbReference>
<proteinExistence type="inferred from homology"/>
<dbReference type="AlphaFoldDB" id="A0A1I0FA45"/>
<evidence type="ECO:0000256" key="1">
    <source>
        <dbReference type="ARBA" id="ARBA00022723"/>
    </source>
</evidence>
<dbReference type="InterPro" id="IPR000994">
    <property type="entry name" value="Pept_M24"/>
</dbReference>
<keyword evidence="1 3" id="KW-0479">Metal-binding</keyword>
<dbReference type="Gene3D" id="3.90.230.10">
    <property type="entry name" value="Creatinase/methionine aminopeptidase superfamily"/>
    <property type="match status" value="1"/>
</dbReference>
<keyword evidence="2" id="KW-0378">Hydrolase</keyword>
<evidence type="ECO:0000259" key="5">
    <source>
        <dbReference type="Pfam" id="PF01321"/>
    </source>
</evidence>
<dbReference type="Pfam" id="PF01321">
    <property type="entry name" value="Creatinase_N"/>
    <property type="match status" value="1"/>
</dbReference>
<dbReference type="PANTHER" id="PTHR46112:SF3">
    <property type="entry name" value="AMINOPEPTIDASE YPDF"/>
    <property type="match status" value="1"/>
</dbReference>
<gene>
    <name evidence="6" type="ORF">SAMN05216313_10873</name>
</gene>
<organism evidence="6 7">
    <name type="scientific">Enterocloster lavalensis</name>
    <dbReference type="NCBI Taxonomy" id="460384"/>
    <lineage>
        <taxon>Bacteria</taxon>
        <taxon>Bacillati</taxon>
        <taxon>Bacillota</taxon>
        <taxon>Clostridia</taxon>
        <taxon>Lachnospirales</taxon>
        <taxon>Lachnospiraceae</taxon>
        <taxon>Enterocloster</taxon>
    </lineage>
</organism>
<comment type="similarity">
    <text evidence="3">Belongs to the peptidase M24B family.</text>
</comment>